<feature type="transmembrane region" description="Helical" evidence="11">
    <location>
        <begin position="176"/>
        <end position="196"/>
    </location>
</feature>
<keyword evidence="4" id="KW-0349">Heme</keyword>
<proteinExistence type="predicted"/>
<dbReference type="Gene3D" id="1.20.120.1770">
    <property type="match status" value="1"/>
</dbReference>
<dbReference type="CTD" id="178863"/>
<dbReference type="eggNOG" id="KOG1619">
    <property type="taxonomic scope" value="Eukaryota"/>
</dbReference>
<dbReference type="PaxDb" id="6239-F39G3.5a"/>
<evidence type="ECO:0000313" key="14">
    <source>
        <dbReference type="Proteomes" id="UP000001940"/>
    </source>
</evidence>
<dbReference type="GO" id="GO:0045087">
    <property type="term" value="P:innate immune response"/>
    <property type="evidence" value="ECO:0007007"/>
    <property type="project" value="WormBase"/>
</dbReference>
<dbReference type="GO" id="GO:0046872">
    <property type="term" value="F:metal ion binding"/>
    <property type="evidence" value="ECO:0007669"/>
    <property type="project" value="UniProtKB-KW"/>
</dbReference>
<dbReference type="Proteomes" id="UP000001940">
    <property type="component" value="Chromosome V"/>
</dbReference>
<dbReference type="SMR" id="O16271"/>
<evidence type="ECO:0000256" key="5">
    <source>
        <dbReference type="ARBA" id="ARBA00022692"/>
    </source>
</evidence>
<feature type="domain" description="Cytochrome b561" evidence="12">
    <location>
        <begin position="22"/>
        <end position="233"/>
    </location>
</feature>
<dbReference type="EMBL" id="BX284605">
    <property type="protein sequence ID" value="CCD65244.1"/>
    <property type="molecule type" value="Genomic_DNA"/>
</dbReference>
<dbReference type="FunFam" id="1.20.120.1770:FF:000011">
    <property type="entry name" value="Protein CBG08803"/>
    <property type="match status" value="1"/>
</dbReference>
<keyword evidence="8 11" id="KW-1133">Transmembrane helix</keyword>
<keyword evidence="10 11" id="KW-0472">Membrane</keyword>
<evidence type="ECO:0000256" key="9">
    <source>
        <dbReference type="ARBA" id="ARBA00023004"/>
    </source>
</evidence>
<organism evidence="13 14">
    <name type="scientific">Caenorhabditis elegans</name>
    <dbReference type="NCBI Taxonomy" id="6239"/>
    <lineage>
        <taxon>Eukaryota</taxon>
        <taxon>Metazoa</taxon>
        <taxon>Ecdysozoa</taxon>
        <taxon>Nematoda</taxon>
        <taxon>Chromadorea</taxon>
        <taxon>Rhabditida</taxon>
        <taxon>Rhabditina</taxon>
        <taxon>Rhabditomorpha</taxon>
        <taxon>Rhabditoidea</taxon>
        <taxon>Rhabditidae</taxon>
        <taxon>Peloderinae</taxon>
        <taxon>Caenorhabditis</taxon>
    </lineage>
</organism>
<evidence type="ECO:0000256" key="7">
    <source>
        <dbReference type="ARBA" id="ARBA00022982"/>
    </source>
</evidence>
<dbReference type="PROSITE" id="PS50939">
    <property type="entry name" value="CYTOCHROME_B561"/>
    <property type="match status" value="1"/>
</dbReference>
<dbReference type="AGR" id="WB:WBGene00018210"/>
<dbReference type="OrthoDB" id="907479at2759"/>
<evidence type="ECO:0000256" key="11">
    <source>
        <dbReference type="SAM" id="Phobius"/>
    </source>
</evidence>
<dbReference type="IntAct" id="O16271">
    <property type="interactions" value="1"/>
</dbReference>
<protein>
    <submittedName>
        <fullName evidence="13">Cytochrome b561 domain-containing protein</fullName>
    </submittedName>
</protein>
<evidence type="ECO:0000256" key="4">
    <source>
        <dbReference type="ARBA" id="ARBA00022617"/>
    </source>
</evidence>
<dbReference type="AlphaFoldDB" id="O16271"/>
<feature type="transmembrane region" description="Helical" evidence="11">
    <location>
        <begin position="99"/>
        <end position="122"/>
    </location>
</feature>
<evidence type="ECO:0000256" key="10">
    <source>
        <dbReference type="ARBA" id="ARBA00023136"/>
    </source>
</evidence>
<dbReference type="PANTHER" id="PTHR10106:SF50">
    <property type="entry name" value="CYTOCHROME B561 DOMAIN-CONTAINING PROTEIN"/>
    <property type="match status" value="1"/>
</dbReference>
<name>O16271_CAEEL</name>
<dbReference type="CDD" id="cd08554">
    <property type="entry name" value="Cyt_b561"/>
    <property type="match status" value="1"/>
</dbReference>
<dbReference type="PhylomeDB" id="O16271"/>
<dbReference type="STRING" id="6239.F39G3.5a.2"/>
<evidence type="ECO:0000256" key="6">
    <source>
        <dbReference type="ARBA" id="ARBA00022723"/>
    </source>
</evidence>
<dbReference type="InterPro" id="IPR043205">
    <property type="entry name" value="CYB561/CYBRD1-like"/>
</dbReference>
<feature type="transmembrane region" description="Helical" evidence="11">
    <location>
        <begin position="216"/>
        <end position="241"/>
    </location>
</feature>
<keyword evidence="7" id="KW-0249">Electron transport</keyword>
<dbReference type="UCSC" id="F39G3.5a">
    <property type="organism name" value="c. elegans"/>
</dbReference>
<keyword evidence="3" id="KW-0813">Transport</keyword>
<dbReference type="OMA" id="MAYKTVP"/>
<dbReference type="InParanoid" id="O16271"/>
<dbReference type="GO" id="GO:0016491">
    <property type="term" value="F:oxidoreductase activity"/>
    <property type="evidence" value="ECO:0000318"/>
    <property type="project" value="GO_Central"/>
</dbReference>
<comment type="subcellular location">
    <subcellularLocation>
        <location evidence="2">Membrane</location>
        <topology evidence="2">Multi-pass membrane protein</topology>
    </subcellularLocation>
</comment>
<evidence type="ECO:0000313" key="15">
    <source>
        <dbReference type="WormBase" id="F39G3.5a"/>
    </source>
</evidence>
<evidence type="ECO:0000259" key="12">
    <source>
        <dbReference type="PROSITE" id="PS50939"/>
    </source>
</evidence>
<dbReference type="SMART" id="SM00665">
    <property type="entry name" value="B561"/>
    <property type="match status" value="1"/>
</dbReference>
<evidence type="ECO:0000256" key="8">
    <source>
        <dbReference type="ARBA" id="ARBA00022989"/>
    </source>
</evidence>
<keyword evidence="9" id="KW-0408">Iron</keyword>
<dbReference type="PIR" id="T03905">
    <property type="entry name" value="T03905"/>
</dbReference>
<feature type="transmembrane region" description="Helical" evidence="11">
    <location>
        <begin position="66"/>
        <end position="87"/>
    </location>
</feature>
<dbReference type="HOGENOM" id="CLU_069712_3_0_1"/>
<dbReference type="KEGG" id="cel:CELE_F39G3.5"/>
<dbReference type="Bgee" id="WBGene00018210">
    <property type="expression patterns" value="Expressed in larva and 3 other cell types or tissues"/>
</dbReference>
<comment type="cofactor">
    <cofactor evidence="1">
        <name>heme b</name>
        <dbReference type="ChEBI" id="CHEBI:60344"/>
    </cofactor>
</comment>
<dbReference type="GeneID" id="178863"/>
<dbReference type="RefSeq" id="NP_001023900.1">
    <property type="nucleotide sequence ID" value="NM_001028729.3"/>
</dbReference>
<keyword evidence="6" id="KW-0479">Metal-binding</keyword>
<dbReference type="WormBase" id="F39G3.5a">
    <property type="protein sequence ID" value="CE10120"/>
    <property type="gene ID" value="WBGene00018210"/>
</dbReference>
<evidence type="ECO:0000256" key="1">
    <source>
        <dbReference type="ARBA" id="ARBA00001970"/>
    </source>
</evidence>
<sequence length="251" mass="28127">MSSDSRLGNARSFNRFDIILSITHFVGFITICLNGYFLNTFKNGLAWPSKVKNGDNKALGKRGDQLHAFLMILAFIYFQGEALLAYRLYRYDAKIISKLLHTALHIIAIGLGITALTVIIMSTNNAGWNNFTSVHSWIGICLLSVYLVQFSFGFLTYLCPCSPGKYRARLMPIHRAVGVGCFIVACVQCCLGYGNILLEDQPGCFSDLSCKNRIEYVGAFSVMFIILYTLLVLALIIPVPWRREKTPDELK</sequence>
<dbReference type="Reactome" id="R-CEL-917937">
    <property type="pathway name" value="Iron uptake and transport"/>
</dbReference>
<dbReference type="PANTHER" id="PTHR10106">
    <property type="entry name" value="CYTOCHROME B561-RELATED"/>
    <property type="match status" value="1"/>
</dbReference>
<accession>O16271</accession>
<reference evidence="13 14" key="1">
    <citation type="journal article" date="1998" name="Science">
        <title>Genome sequence of the nematode C. elegans: a platform for investigating biology.</title>
        <authorList>
            <consortium name="The C. elegans sequencing consortium"/>
            <person name="Sulson J.E."/>
            <person name="Waterston R."/>
        </authorList>
    </citation>
    <scope>NUCLEOTIDE SEQUENCE [LARGE SCALE GENOMIC DNA]</scope>
    <source>
        <strain evidence="13 14">Bristol N2</strain>
    </source>
</reference>
<dbReference type="InterPro" id="IPR006593">
    <property type="entry name" value="Cyt_b561/ferric_Rdtase_TM"/>
</dbReference>
<dbReference type="Pfam" id="PF03188">
    <property type="entry name" value="Cytochrom_B561"/>
    <property type="match status" value="1"/>
</dbReference>
<keyword evidence="5 11" id="KW-0812">Transmembrane</keyword>
<feature type="transmembrane region" description="Helical" evidence="11">
    <location>
        <begin position="16"/>
        <end position="38"/>
    </location>
</feature>
<evidence type="ECO:0000256" key="2">
    <source>
        <dbReference type="ARBA" id="ARBA00004141"/>
    </source>
</evidence>
<feature type="transmembrane region" description="Helical" evidence="11">
    <location>
        <begin position="134"/>
        <end position="155"/>
    </location>
</feature>
<evidence type="ECO:0000256" key="3">
    <source>
        <dbReference type="ARBA" id="ARBA00022448"/>
    </source>
</evidence>
<dbReference type="DIP" id="DIP-26413N"/>
<evidence type="ECO:0000313" key="13">
    <source>
        <dbReference type="EMBL" id="CCD65244.1"/>
    </source>
</evidence>
<dbReference type="GO" id="GO:0016020">
    <property type="term" value="C:membrane"/>
    <property type="evidence" value="ECO:0007669"/>
    <property type="project" value="UniProtKB-SubCell"/>
</dbReference>
<dbReference type="ExpressionAtlas" id="O16271">
    <property type="expression patterns" value="baseline and differential"/>
</dbReference>
<keyword evidence="14" id="KW-1185">Reference proteome</keyword>
<gene>
    <name evidence="13" type="ORF">CELE_F39G3.5</name>
    <name evidence="13 15" type="ORF">F39G3.5</name>
</gene>